<dbReference type="STRING" id="47871.GA0070608_2407"/>
<dbReference type="OrthoDB" id="5196017at2"/>
<name>A0A1C6V4H4_9ACTN</name>
<organism evidence="1 2">
    <name type="scientific">Micromonospora peucetia</name>
    <dbReference type="NCBI Taxonomy" id="47871"/>
    <lineage>
        <taxon>Bacteria</taxon>
        <taxon>Bacillati</taxon>
        <taxon>Actinomycetota</taxon>
        <taxon>Actinomycetes</taxon>
        <taxon>Micromonosporales</taxon>
        <taxon>Micromonosporaceae</taxon>
        <taxon>Micromonospora</taxon>
    </lineage>
</organism>
<accession>A0A1C6V4H4</accession>
<evidence type="ECO:0008006" key="3">
    <source>
        <dbReference type="Google" id="ProtNLM"/>
    </source>
</evidence>
<dbReference type="AlphaFoldDB" id="A0A1C6V4H4"/>
<dbReference type="Proteomes" id="UP000199343">
    <property type="component" value="Unassembled WGS sequence"/>
</dbReference>
<dbReference type="EMBL" id="FMIC01000002">
    <property type="protein sequence ID" value="SCL61047.1"/>
    <property type="molecule type" value="Genomic_DNA"/>
</dbReference>
<evidence type="ECO:0000313" key="1">
    <source>
        <dbReference type="EMBL" id="SCL61047.1"/>
    </source>
</evidence>
<reference evidence="1 2" key="1">
    <citation type="submission" date="2016-06" db="EMBL/GenBank/DDBJ databases">
        <authorList>
            <person name="Kjaerup R.B."/>
            <person name="Dalgaard T.S."/>
            <person name="Juul-Madsen H.R."/>
        </authorList>
    </citation>
    <scope>NUCLEOTIDE SEQUENCE [LARGE SCALE GENOMIC DNA]</scope>
    <source>
        <strain evidence="1 2">DSM 43363</strain>
    </source>
</reference>
<sequence>MQPAVSFGAWLALQTDRRDPVGDLARDFLGDDGCGRCSDITEEAPFMGVEDVAATLTEHRASQPAFDAFNMACAEWTGR</sequence>
<protein>
    <recommendedName>
        <fullName evidence="3">YozE SAM-like fold</fullName>
    </recommendedName>
</protein>
<gene>
    <name evidence="1" type="ORF">GA0070608_2407</name>
</gene>
<proteinExistence type="predicted"/>
<dbReference type="RefSeq" id="WP_141719454.1">
    <property type="nucleotide sequence ID" value="NZ_FMIC01000002.1"/>
</dbReference>
<evidence type="ECO:0000313" key="2">
    <source>
        <dbReference type="Proteomes" id="UP000199343"/>
    </source>
</evidence>